<dbReference type="PANTHER" id="PTHR11256">
    <property type="entry name" value="BCL-2 RELATED"/>
    <property type="match status" value="1"/>
</dbReference>
<evidence type="ECO:0000313" key="6">
    <source>
        <dbReference type="EMBL" id="AMY56534.1"/>
    </source>
</evidence>
<dbReference type="GO" id="GO:0005741">
    <property type="term" value="C:mitochondrial outer membrane"/>
    <property type="evidence" value="ECO:0007669"/>
    <property type="project" value="TreeGrafter"/>
</dbReference>
<evidence type="ECO:0000256" key="3">
    <source>
        <dbReference type="SAM" id="MobiDB-lite"/>
    </source>
</evidence>
<dbReference type="GO" id="GO:0008053">
    <property type="term" value="P:mitochondrial fusion"/>
    <property type="evidence" value="ECO:0007669"/>
    <property type="project" value="TreeGrafter"/>
</dbReference>
<feature type="region of interest" description="Disordered" evidence="3">
    <location>
        <begin position="1"/>
        <end position="68"/>
    </location>
</feature>
<feature type="transmembrane region" description="Helical" evidence="4">
    <location>
        <begin position="233"/>
        <end position="256"/>
    </location>
</feature>
<dbReference type="InterPro" id="IPR026298">
    <property type="entry name" value="Bcl-2_fam"/>
</dbReference>
<dbReference type="PRINTS" id="PR01862">
    <property type="entry name" value="BCL2FAMILY"/>
</dbReference>
<keyword evidence="4" id="KW-1133">Transmembrane helix</keyword>
<protein>
    <submittedName>
        <fullName evidence="6">BAX</fullName>
    </submittedName>
</protein>
<keyword evidence="4" id="KW-0812">Transmembrane</keyword>
<evidence type="ECO:0000256" key="2">
    <source>
        <dbReference type="ARBA" id="ARBA00022703"/>
    </source>
</evidence>
<dbReference type="GO" id="GO:0051400">
    <property type="term" value="F:BH domain binding"/>
    <property type="evidence" value="ECO:0007669"/>
    <property type="project" value="TreeGrafter"/>
</dbReference>
<name>A0A165NNF9_BOTSH</name>
<keyword evidence="4" id="KW-0472">Membrane</keyword>
<dbReference type="AlphaFoldDB" id="A0A165NNF9"/>
<feature type="compositionally biased region" description="Basic residues" evidence="3">
    <location>
        <begin position="27"/>
        <end position="37"/>
    </location>
</feature>
<evidence type="ECO:0000259" key="5">
    <source>
        <dbReference type="SMART" id="SM00337"/>
    </source>
</evidence>
<proteinExistence type="evidence at transcript level"/>
<dbReference type="Gene3D" id="1.10.437.10">
    <property type="entry name" value="Blc2-like"/>
    <property type="match status" value="1"/>
</dbReference>
<dbReference type="InterPro" id="IPR046371">
    <property type="entry name" value="Bcl-2_BH1-3"/>
</dbReference>
<dbReference type="CDD" id="cd06845">
    <property type="entry name" value="Bcl-2_like"/>
    <property type="match status" value="1"/>
</dbReference>
<accession>A0A165NNF9</accession>
<comment type="similarity">
    <text evidence="1">Belongs to the Bcl-2 family.</text>
</comment>
<evidence type="ECO:0000256" key="4">
    <source>
        <dbReference type="SAM" id="Phobius"/>
    </source>
</evidence>
<feature type="compositionally biased region" description="Basic and acidic residues" evidence="3">
    <location>
        <begin position="7"/>
        <end position="25"/>
    </location>
</feature>
<keyword evidence="2" id="KW-0053">Apoptosis</keyword>
<organism evidence="6">
    <name type="scientific">Botryllus schlosseri</name>
    <name type="common">Golden star tunicate</name>
    <name type="synonym">Alcyonium schlosseri</name>
    <dbReference type="NCBI Taxonomy" id="30301"/>
    <lineage>
        <taxon>Eukaryota</taxon>
        <taxon>Metazoa</taxon>
        <taxon>Chordata</taxon>
        <taxon>Tunicata</taxon>
        <taxon>Ascidiacea</taxon>
        <taxon>Stolidobranchia</taxon>
        <taxon>Styelidae</taxon>
        <taxon>Botryllus</taxon>
    </lineage>
</organism>
<dbReference type="GO" id="GO:0001836">
    <property type="term" value="P:release of cytochrome c from mitochondria"/>
    <property type="evidence" value="ECO:0007669"/>
    <property type="project" value="TreeGrafter"/>
</dbReference>
<dbReference type="SUPFAM" id="SSF56854">
    <property type="entry name" value="Bcl-2 inhibitors of programmed cell death"/>
    <property type="match status" value="1"/>
</dbReference>
<dbReference type="PROSITE" id="PS50062">
    <property type="entry name" value="BCL2_FAMILY"/>
    <property type="match status" value="1"/>
</dbReference>
<dbReference type="GO" id="GO:0015267">
    <property type="term" value="F:channel activity"/>
    <property type="evidence" value="ECO:0007669"/>
    <property type="project" value="TreeGrafter"/>
</dbReference>
<dbReference type="InterPro" id="IPR002475">
    <property type="entry name" value="Bcl2-like"/>
</dbReference>
<dbReference type="Pfam" id="PF00452">
    <property type="entry name" value="Bcl-2"/>
    <property type="match status" value="1"/>
</dbReference>
<feature type="domain" description="Bcl-2 Bcl-2 homology region 1-3" evidence="5">
    <location>
        <begin position="128"/>
        <end position="226"/>
    </location>
</feature>
<dbReference type="InterPro" id="IPR036834">
    <property type="entry name" value="Bcl-2-like_sf"/>
</dbReference>
<dbReference type="GO" id="GO:0008630">
    <property type="term" value="P:intrinsic apoptotic signaling pathway in response to DNA damage"/>
    <property type="evidence" value="ECO:0007669"/>
    <property type="project" value="TreeGrafter"/>
</dbReference>
<reference evidence="6" key="1">
    <citation type="submission" date="2016-03" db="EMBL/GenBank/DDBJ databases">
        <title>Recurrent phagocytosis-induced apoptosis in a compound ascidian: morphological and molecular evidences.</title>
        <authorList>
            <person name="Franchi N."/>
            <person name="Manni L."/>
            <person name="Schiavon F."/>
            <person name="Basso G."/>
            <person name="Ballarin L."/>
        </authorList>
    </citation>
    <scope>NUCLEOTIDE SEQUENCE</scope>
</reference>
<dbReference type="EMBL" id="KU948200">
    <property type="protein sequence ID" value="AMY56534.1"/>
    <property type="molecule type" value="mRNA"/>
</dbReference>
<sequence>MSGGGDQAKKEAGKIDDKNDEDPRPSRPTRPRTARPGRRTDPESSLVQGAVGGEGSYTRHLTEEERAVGNQARHLLTMFISDRAERDPDLSQDKKGAVQETVQLCNKSSESNAMSDSDAALREVSLTLRVIGDQLNEDNDLNSLIDRVLVQPTKDIFMKVCKQIFADQNFNWGRVAAVFYFAYRLITKAVCTTMDEGIDWIKDIMSWAMDFLYQYVLWWIVQRGGWGMIREYFGTPTAYVVSLSAATILTVLYVWWKQQ</sequence>
<evidence type="ECO:0000256" key="1">
    <source>
        <dbReference type="ARBA" id="ARBA00009458"/>
    </source>
</evidence>
<dbReference type="GO" id="GO:0042981">
    <property type="term" value="P:regulation of apoptotic process"/>
    <property type="evidence" value="ECO:0007669"/>
    <property type="project" value="InterPro"/>
</dbReference>
<dbReference type="PANTHER" id="PTHR11256:SF56">
    <property type="entry name" value="BCL-2 BCL-2 HOMOLOGY REGION 1-3 DOMAIN-CONTAINING PROTEIN"/>
    <property type="match status" value="1"/>
</dbReference>
<dbReference type="SMART" id="SM00337">
    <property type="entry name" value="BCL"/>
    <property type="match status" value="1"/>
</dbReference>
<dbReference type="GO" id="GO:0097192">
    <property type="term" value="P:extrinsic apoptotic signaling pathway in absence of ligand"/>
    <property type="evidence" value="ECO:0007669"/>
    <property type="project" value="TreeGrafter"/>
</dbReference>